<protein>
    <recommendedName>
        <fullName evidence="1">PPM-type phosphatase domain-containing protein</fullName>
    </recommendedName>
</protein>
<name>A0ABN2XWB3_9ACTN</name>
<proteinExistence type="predicted"/>
<accession>A0ABN2XWB3</accession>
<dbReference type="Gene3D" id="3.60.40.10">
    <property type="entry name" value="PPM-type phosphatase domain"/>
    <property type="match status" value="1"/>
</dbReference>
<feature type="domain" description="PPM-type phosphatase" evidence="1">
    <location>
        <begin position="131"/>
        <end position="371"/>
    </location>
</feature>
<evidence type="ECO:0000259" key="1">
    <source>
        <dbReference type="PROSITE" id="PS51746"/>
    </source>
</evidence>
<gene>
    <name evidence="2" type="ORF">GCM10009759_62580</name>
</gene>
<dbReference type="PROSITE" id="PS51746">
    <property type="entry name" value="PPM_2"/>
    <property type="match status" value="1"/>
</dbReference>
<organism evidence="2 3">
    <name type="scientific">Kitasatospora saccharophila</name>
    <dbReference type="NCBI Taxonomy" id="407973"/>
    <lineage>
        <taxon>Bacteria</taxon>
        <taxon>Bacillati</taxon>
        <taxon>Actinomycetota</taxon>
        <taxon>Actinomycetes</taxon>
        <taxon>Kitasatosporales</taxon>
        <taxon>Streptomycetaceae</taxon>
        <taxon>Kitasatospora</taxon>
    </lineage>
</organism>
<dbReference type="SMART" id="SM00332">
    <property type="entry name" value="PP2Cc"/>
    <property type="match status" value="1"/>
</dbReference>
<dbReference type="EMBL" id="BAAANS010000055">
    <property type="protein sequence ID" value="GAA2116748.1"/>
    <property type="molecule type" value="Genomic_DNA"/>
</dbReference>
<keyword evidence="3" id="KW-1185">Reference proteome</keyword>
<evidence type="ECO:0000313" key="2">
    <source>
        <dbReference type="EMBL" id="GAA2116748.1"/>
    </source>
</evidence>
<dbReference type="SUPFAM" id="SSF81606">
    <property type="entry name" value="PP2C-like"/>
    <property type="match status" value="1"/>
</dbReference>
<comment type="caution">
    <text evidence="2">The sequence shown here is derived from an EMBL/GenBank/DDBJ whole genome shotgun (WGS) entry which is preliminary data.</text>
</comment>
<reference evidence="2 3" key="1">
    <citation type="journal article" date="2019" name="Int. J. Syst. Evol. Microbiol.">
        <title>The Global Catalogue of Microorganisms (GCM) 10K type strain sequencing project: providing services to taxonomists for standard genome sequencing and annotation.</title>
        <authorList>
            <consortium name="The Broad Institute Genomics Platform"/>
            <consortium name="The Broad Institute Genome Sequencing Center for Infectious Disease"/>
            <person name="Wu L."/>
            <person name="Ma J."/>
        </authorList>
    </citation>
    <scope>NUCLEOTIDE SEQUENCE [LARGE SCALE GENOMIC DNA]</scope>
    <source>
        <strain evidence="2 3">JCM 14559</strain>
    </source>
</reference>
<dbReference type="Proteomes" id="UP001500897">
    <property type="component" value="Unassembled WGS sequence"/>
</dbReference>
<dbReference type="InterPro" id="IPR001932">
    <property type="entry name" value="PPM-type_phosphatase-like_dom"/>
</dbReference>
<dbReference type="InterPro" id="IPR036457">
    <property type="entry name" value="PPM-type-like_dom_sf"/>
</dbReference>
<dbReference type="CDD" id="cd00143">
    <property type="entry name" value="PP2Cc"/>
    <property type="match status" value="1"/>
</dbReference>
<sequence>MKEETFAYVIDPDGADDTITRWDPADDQARIRLDARQLTTNLGADYSSHRLGRYVVHHGNPPYVQEVNHYAGQLWTGLAGGGPTSVLRGTVLVTGRKLLDGTHRLLDFSEIEHLAALAQTPTRWLEPDGLVVSAAQMQGDRKRQCDAFAVHRDQTTGVWAFAVCDGIGDSQDTADFVRHFTPRLARAAATLQRPEKAIEAIRKEVEPWQQRRGVGEDVSSTAVVVTWHALWRRINIAWAGDSRAYEIKVGRQGRLLTADHNLAQQRRAAGEPVDPDDHHRLTADLSWGEIGTRTQHGELDRLLLCTDGAYFPLGDGAGPNLAQTADYFDRNYLDRYWAKSAAGWVVSRAVERHRSGGDGPADNATSLVIAFPDR</sequence>
<dbReference type="RefSeq" id="WP_344557028.1">
    <property type="nucleotide sequence ID" value="NZ_BAAANS010000055.1"/>
</dbReference>
<evidence type="ECO:0000313" key="3">
    <source>
        <dbReference type="Proteomes" id="UP001500897"/>
    </source>
</evidence>